<accession>A0A2T3ANX6</accession>
<evidence type="ECO:0000313" key="1">
    <source>
        <dbReference type="EMBL" id="PSS05336.1"/>
    </source>
</evidence>
<evidence type="ECO:0000313" key="2">
    <source>
        <dbReference type="Proteomes" id="UP000241462"/>
    </source>
</evidence>
<dbReference type="AlphaFoldDB" id="A0A2T3ANX6"/>
<dbReference type="EMBL" id="KZ678372">
    <property type="protein sequence ID" value="PSS05336.1"/>
    <property type="molecule type" value="Genomic_DNA"/>
</dbReference>
<dbReference type="InParanoid" id="A0A2T3ANX6"/>
<sequence>MHILGLFPKRCLHCTRTMARLSLSVSSTTSTSSPEIHLLLRSESVDLNGEPAIPLHYTMTIRGLSFEQDDYLNTFSDSFHHPPHRAFTWLDEIARSLEDGFGSIVYHNSGSGCGSSTDEEELVKVARRTTGDIILAMFMVACKLTGPARYFAHTLRYVGPGDPEGGFISEGWCFLPRLNIPNANLTLSGISSAGSTKLRQCQELRHEDAAASGRALR</sequence>
<dbReference type="Proteomes" id="UP000241462">
    <property type="component" value="Unassembled WGS sequence"/>
</dbReference>
<reference evidence="1 2" key="1">
    <citation type="journal article" date="2018" name="Mycol. Prog.">
        <title>Coniella lustricola, a new species from submerged detritus.</title>
        <authorList>
            <person name="Raudabaugh D.B."/>
            <person name="Iturriaga T."/>
            <person name="Carver A."/>
            <person name="Mondo S."/>
            <person name="Pangilinan J."/>
            <person name="Lipzen A."/>
            <person name="He G."/>
            <person name="Amirebrahimi M."/>
            <person name="Grigoriev I.V."/>
            <person name="Miller A.N."/>
        </authorList>
    </citation>
    <scope>NUCLEOTIDE SEQUENCE [LARGE SCALE GENOMIC DNA]</scope>
    <source>
        <strain evidence="1 2">B22-T-1</strain>
    </source>
</reference>
<protein>
    <submittedName>
        <fullName evidence="1">Uncharacterized protein</fullName>
    </submittedName>
</protein>
<gene>
    <name evidence="1" type="ORF">BD289DRAFT_6289</name>
</gene>
<organism evidence="1 2">
    <name type="scientific">Coniella lustricola</name>
    <dbReference type="NCBI Taxonomy" id="2025994"/>
    <lineage>
        <taxon>Eukaryota</taxon>
        <taxon>Fungi</taxon>
        <taxon>Dikarya</taxon>
        <taxon>Ascomycota</taxon>
        <taxon>Pezizomycotina</taxon>
        <taxon>Sordariomycetes</taxon>
        <taxon>Sordariomycetidae</taxon>
        <taxon>Diaporthales</taxon>
        <taxon>Schizoparmaceae</taxon>
        <taxon>Coniella</taxon>
    </lineage>
</organism>
<name>A0A2T3ANX6_9PEZI</name>
<proteinExistence type="predicted"/>
<keyword evidence="2" id="KW-1185">Reference proteome</keyword>